<keyword evidence="1" id="KW-0678">Repressor</keyword>
<name>A0A6I4VTQ7_9BACL</name>
<dbReference type="InterPro" id="IPR029069">
    <property type="entry name" value="HotDog_dom_sf"/>
</dbReference>
<dbReference type="GO" id="GO:0003677">
    <property type="term" value="F:DNA binding"/>
    <property type="evidence" value="ECO:0007669"/>
    <property type="project" value="UniProtKB-KW"/>
</dbReference>
<keyword evidence="6" id="KW-0238">DNA-binding</keyword>
<dbReference type="InterPro" id="IPR017275">
    <property type="entry name" value="Transcription_factor_FapR"/>
</dbReference>
<dbReference type="CDD" id="cd03440">
    <property type="entry name" value="hot_dog"/>
    <property type="match status" value="1"/>
</dbReference>
<dbReference type="AlphaFoldDB" id="A0A6I4VTQ7"/>
<keyword evidence="8" id="KW-0804">Transcription</keyword>
<keyword evidence="7" id="KW-0275">Fatty acid biosynthesis</keyword>
<evidence type="ECO:0000256" key="8">
    <source>
        <dbReference type="ARBA" id="ARBA00023163"/>
    </source>
</evidence>
<dbReference type="Gene3D" id="3.10.129.10">
    <property type="entry name" value="Hotdog Thioesterase"/>
    <property type="match status" value="1"/>
</dbReference>
<dbReference type="PIRSF" id="PIRSF037733">
    <property type="entry name" value="Transcription_factor_FapR"/>
    <property type="match status" value="1"/>
</dbReference>
<dbReference type="GO" id="GO:0045717">
    <property type="term" value="P:negative regulation of fatty acid biosynthetic process"/>
    <property type="evidence" value="ECO:0007669"/>
    <property type="project" value="InterPro"/>
</dbReference>
<evidence type="ECO:0000256" key="3">
    <source>
        <dbReference type="ARBA" id="ARBA00022832"/>
    </source>
</evidence>
<dbReference type="InterPro" id="IPR006683">
    <property type="entry name" value="Thioestr_dom"/>
</dbReference>
<evidence type="ECO:0000256" key="6">
    <source>
        <dbReference type="ARBA" id="ARBA00023125"/>
    </source>
</evidence>
<feature type="domain" description="Thioesterase" evidence="9">
    <location>
        <begin position="104"/>
        <end position="171"/>
    </location>
</feature>
<proteinExistence type="predicted"/>
<dbReference type="EMBL" id="WUUL01000003">
    <property type="protein sequence ID" value="MXQ53240.1"/>
    <property type="molecule type" value="Genomic_DNA"/>
</dbReference>
<accession>A0A6I4VTQ7</accession>
<evidence type="ECO:0000313" key="11">
    <source>
        <dbReference type="Proteomes" id="UP000430692"/>
    </source>
</evidence>
<evidence type="ECO:0000313" key="10">
    <source>
        <dbReference type="EMBL" id="MXQ53240.1"/>
    </source>
</evidence>
<dbReference type="GO" id="GO:0003700">
    <property type="term" value="F:DNA-binding transcription factor activity"/>
    <property type="evidence" value="ECO:0007669"/>
    <property type="project" value="InterPro"/>
</dbReference>
<keyword evidence="5" id="KW-0443">Lipid metabolism</keyword>
<evidence type="ECO:0000256" key="2">
    <source>
        <dbReference type="ARBA" id="ARBA00022516"/>
    </source>
</evidence>
<evidence type="ECO:0000256" key="4">
    <source>
        <dbReference type="ARBA" id="ARBA00023015"/>
    </source>
</evidence>
<keyword evidence="4" id="KW-0805">Transcription regulation</keyword>
<dbReference type="NCBIfam" id="NF003359">
    <property type="entry name" value="PRK04424.1"/>
    <property type="match status" value="1"/>
</dbReference>
<dbReference type="InterPro" id="IPR036388">
    <property type="entry name" value="WH-like_DNA-bd_sf"/>
</dbReference>
<sequence>MRLSKKKRQSRLIESFQKNPFLTDEEMAKQCSVSIQTIRLDRMELGIPEMRERLKHMAEKSFDEVRSLSPEEVIGEVISLELDQSGVSVLEISVDHVFERNQIARGHYLFAQANSLAVAIVNADLVLTRSAAIRFVRPVTLGEKCVAHAKVVQKQPSRFQVDVETKVLDDMVFQGVFDVYRATN</sequence>
<evidence type="ECO:0000256" key="5">
    <source>
        <dbReference type="ARBA" id="ARBA00023098"/>
    </source>
</evidence>
<dbReference type="SUPFAM" id="SSF54637">
    <property type="entry name" value="Thioesterase/thiol ester dehydrase-isomerase"/>
    <property type="match status" value="1"/>
</dbReference>
<evidence type="ECO:0000259" key="9">
    <source>
        <dbReference type="Pfam" id="PF03061"/>
    </source>
</evidence>
<dbReference type="GO" id="GO:0006633">
    <property type="term" value="P:fatty acid biosynthetic process"/>
    <property type="evidence" value="ECO:0007669"/>
    <property type="project" value="UniProtKB-KW"/>
</dbReference>
<dbReference type="GO" id="GO:0045892">
    <property type="term" value="P:negative regulation of DNA-templated transcription"/>
    <property type="evidence" value="ECO:0007669"/>
    <property type="project" value="InterPro"/>
</dbReference>
<dbReference type="Proteomes" id="UP000430692">
    <property type="component" value="Unassembled WGS sequence"/>
</dbReference>
<evidence type="ECO:0000256" key="1">
    <source>
        <dbReference type="ARBA" id="ARBA00022491"/>
    </source>
</evidence>
<keyword evidence="3" id="KW-0276">Fatty acid metabolism</keyword>
<dbReference type="Gene3D" id="1.10.10.10">
    <property type="entry name" value="Winged helix-like DNA-binding domain superfamily/Winged helix DNA-binding domain"/>
    <property type="match status" value="1"/>
</dbReference>
<comment type="caution">
    <text evidence="10">The sequence shown here is derived from an EMBL/GenBank/DDBJ whole genome shotgun (WGS) entry which is preliminary data.</text>
</comment>
<organism evidence="10 11">
    <name type="scientific">Shimazuella alba</name>
    <dbReference type="NCBI Taxonomy" id="2690964"/>
    <lineage>
        <taxon>Bacteria</taxon>
        <taxon>Bacillati</taxon>
        <taxon>Bacillota</taxon>
        <taxon>Bacilli</taxon>
        <taxon>Bacillales</taxon>
        <taxon>Thermoactinomycetaceae</taxon>
        <taxon>Shimazuella</taxon>
    </lineage>
</organism>
<gene>
    <name evidence="10" type="primary">fapR</name>
    <name evidence="10" type="ORF">GSM42_05735</name>
</gene>
<protein>
    <submittedName>
        <fullName evidence="10">Transcription factor FapR</fullName>
    </submittedName>
</protein>
<evidence type="ECO:0000256" key="7">
    <source>
        <dbReference type="ARBA" id="ARBA00023160"/>
    </source>
</evidence>
<keyword evidence="11" id="KW-1185">Reference proteome</keyword>
<dbReference type="Pfam" id="PF03061">
    <property type="entry name" value="4HBT"/>
    <property type="match status" value="1"/>
</dbReference>
<reference evidence="10 11" key="1">
    <citation type="submission" date="2019-12" db="EMBL/GenBank/DDBJ databases">
        <title>Whole-genome analyses of novel actinobacteria.</title>
        <authorList>
            <person name="Sahin N."/>
            <person name="Saygin H."/>
        </authorList>
    </citation>
    <scope>NUCLEOTIDE SEQUENCE [LARGE SCALE GENOMIC DNA]</scope>
    <source>
        <strain evidence="10 11">KC615</strain>
    </source>
</reference>
<keyword evidence="2" id="KW-0444">Lipid biosynthesis</keyword>